<organism evidence="4 5">
    <name type="scientific">Plakobranchus ocellatus</name>
    <dbReference type="NCBI Taxonomy" id="259542"/>
    <lineage>
        <taxon>Eukaryota</taxon>
        <taxon>Metazoa</taxon>
        <taxon>Spiralia</taxon>
        <taxon>Lophotrochozoa</taxon>
        <taxon>Mollusca</taxon>
        <taxon>Gastropoda</taxon>
        <taxon>Heterobranchia</taxon>
        <taxon>Euthyneura</taxon>
        <taxon>Panpulmonata</taxon>
        <taxon>Sacoglossa</taxon>
        <taxon>Placobranchoidea</taxon>
        <taxon>Plakobranchidae</taxon>
        <taxon>Plakobranchus</taxon>
    </lineage>
</organism>
<dbReference type="GO" id="GO:0031267">
    <property type="term" value="F:small GTPase binding"/>
    <property type="evidence" value="ECO:0007669"/>
    <property type="project" value="TreeGrafter"/>
</dbReference>
<feature type="region of interest" description="Disordered" evidence="2">
    <location>
        <begin position="23"/>
        <end position="58"/>
    </location>
</feature>
<dbReference type="PANTHER" id="PTHR47219:SF15">
    <property type="entry name" value="TBC1 DOMAIN FAMILY MEMBER 12 ISOFORM X1"/>
    <property type="match status" value="1"/>
</dbReference>
<dbReference type="Gene3D" id="1.10.8.270">
    <property type="entry name" value="putative rabgap domain of human tbc1 domain family member 14 like domains"/>
    <property type="match status" value="1"/>
</dbReference>
<reference evidence="4 5" key="1">
    <citation type="journal article" date="2021" name="Elife">
        <title>Chloroplast acquisition without the gene transfer in kleptoplastic sea slugs, Plakobranchus ocellatus.</title>
        <authorList>
            <person name="Maeda T."/>
            <person name="Takahashi S."/>
            <person name="Yoshida T."/>
            <person name="Shimamura S."/>
            <person name="Takaki Y."/>
            <person name="Nagai Y."/>
            <person name="Toyoda A."/>
            <person name="Suzuki Y."/>
            <person name="Arimoto A."/>
            <person name="Ishii H."/>
            <person name="Satoh N."/>
            <person name="Nishiyama T."/>
            <person name="Hasebe M."/>
            <person name="Maruyama T."/>
            <person name="Minagawa J."/>
            <person name="Obokata J."/>
            <person name="Shigenobu S."/>
        </authorList>
    </citation>
    <scope>NUCLEOTIDE SEQUENCE [LARGE SCALE GENOMIC DNA]</scope>
</reference>
<sequence>MHSDESQDMTTITSVIVRSLFSKRAKEESPPGWKLFGRVPPKPVSARNPHEISSEYQSRQFKVEKPVFPPAGKKQGSEVMSTTALILENRPTNLPSKNPEEAEKHRQQYEEMVEAAKKKELRDLKLKKKQLQQQRKQEDQTMAAARAWNLEVLPNWDAVRNTKKVRDLWWMGLPPSVRGKIWKLAIGNDLNITHALYNICHERAEERIKFVQDESNLSSASDCAPDAEEAPNKESSVKVIKLDVSRTFPHLCIFQKVNKHCDKNS</sequence>
<dbReference type="Proteomes" id="UP000735302">
    <property type="component" value="Unassembled WGS sequence"/>
</dbReference>
<keyword evidence="5" id="KW-1185">Reference proteome</keyword>
<proteinExistence type="predicted"/>
<dbReference type="GO" id="GO:0005096">
    <property type="term" value="F:GTPase activator activity"/>
    <property type="evidence" value="ECO:0007669"/>
    <property type="project" value="TreeGrafter"/>
</dbReference>
<dbReference type="FunFam" id="1.10.10.750:FF:000005">
    <property type="entry name" value="TBC1 domain family member 14"/>
    <property type="match status" value="1"/>
</dbReference>
<dbReference type="InterPro" id="IPR000195">
    <property type="entry name" value="Rab-GAP-TBC_dom"/>
</dbReference>
<dbReference type="InterPro" id="IPR035969">
    <property type="entry name" value="Rab-GAP_TBC_sf"/>
</dbReference>
<gene>
    <name evidence="4" type="ORF">PoB_000987700</name>
</gene>
<dbReference type="InterPro" id="IPR050302">
    <property type="entry name" value="Rab_GAP_TBC_domain"/>
</dbReference>
<dbReference type="PANTHER" id="PTHR47219">
    <property type="entry name" value="RAB GTPASE-ACTIVATING PROTEIN 1-LIKE"/>
    <property type="match status" value="1"/>
</dbReference>
<evidence type="ECO:0000313" key="4">
    <source>
        <dbReference type="EMBL" id="GFN83371.1"/>
    </source>
</evidence>
<dbReference type="Gene3D" id="1.10.10.750">
    <property type="entry name" value="Ypt/Rab-GAP domain of gyp1p, domain 1"/>
    <property type="match status" value="1"/>
</dbReference>
<dbReference type="AlphaFoldDB" id="A0AAV3YKE8"/>
<accession>A0AAV3YKE8</accession>
<feature type="coiled-coil region" evidence="1">
    <location>
        <begin position="102"/>
        <end position="141"/>
    </location>
</feature>
<feature type="domain" description="Rab-GAP TBC" evidence="3">
    <location>
        <begin position="172"/>
        <end position="265"/>
    </location>
</feature>
<protein>
    <submittedName>
        <fullName evidence="4">TBC1 domain family member 14</fullName>
    </submittedName>
</protein>
<keyword evidence="1" id="KW-0175">Coiled coil</keyword>
<dbReference type="EMBL" id="BLXT01001180">
    <property type="protein sequence ID" value="GFN83371.1"/>
    <property type="molecule type" value="Genomic_DNA"/>
</dbReference>
<evidence type="ECO:0000256" key="2">
    <source>
        <dbReference type="SAM" id="MobiDB-lite"/>
    </source>
</evidence>
<evidence type="ECO:0000256" key="1">
    <source>
        <dbReference type="SAM" id="Coils"/>
    </source>
</evidence>
<evidence type="ECO:0000259" key="3">
    <source>
        <dbReference type="PROSITE" id="PS50086"/>
    </source>
</evidence>
<comment type="caution">
    <text evidence="4">The sequence shown here is derived from an EMBL/GenBank/DDBJ whole genome shotgun (WGS) entry which is preliminary data.</text>
</comment>
<dbReference type="SUPFAM" id="SSF47923">
    <property type="entry name" value="Ypt/Rab-GAP domain of gyp1p"/>
    <property type="match status" value="1"/>
</dbReference>
<evidence type="ECO:0000313" key="5">
    <source>
        <dbReference type="Proteomes" id="UP000735302"/>
    </source>
</evidence>
<dbReference type="PROSITE" id="PS50086">
    <property type="entry name" value="TBC_RABGAP"/>
    <property type="match status" value="1"/>
</dbReference>
<name>A0AAV3YKE8_9GAST</name>